<dbReference type="EMBL" id="BPLQ01003198">
    <property type="protein sequence ID" value="GIX98634.1"/>
    <property type="molecule type" value="Genomic_DNA"/>
</dbReference>
<accession>A0AAV4PNF4</accession>
<name>A0AAV4PNF4_9ARAC</name>
<gene>
    <name evidence="1" type="ORF">CDAR_515361</name>
</gene>
<proteinExistence type="predicted"/>
<keyword evidence="2" id="KW-1185">Reference proteome</keyword>
<evidence type="ECO:0000313" key="1">
    <source>
        <dbReference type="EMBL" id="GIX98634.1"/>
    </source>
</evidence>
<comment type="caution">
    <text evidence="1">The sequence shown here is derived from an EMBL/GenBank/DDBJ whole genome shotgun (WGS) entry which is preliminary data.</text>
</comment>
<reference evidence="1 2" key="1">
    <citation type="submission" date="2021-06" db="EMBL/GenBank/DDBJ databases">
        <title>Caerostris darwini draft genome.</title>
        <authorList>
            <person name="Kono N."/>
            <person name="Arakawa K."/>
        </authorList>
    </citation>
    <scope>NUCLEOTIDE SEQUENCE [LARGE SCALE GENOMIC DNA]</scope>
</reference>
<evidence type="ECO:0000313" key="2">
    <source>
        <dbReference type="Proteomes" id="UP001054837"/>
    </source>
</evidence>
<dbReference type="Proteomes" id="UP001054837">
    <property type="component" value="Unassembled WGS sequence"/>
</dbReference>
<dbReference type="AlphaFoldDB" id="A0AAV4PNF4"/>
<protein>
    <submittedName>
        <fullName evidence="1">Uncharacterized protein</fullName>
    </submittedName>
</protein>
<organism evidence="1 2">
    <name type="scientific">Caerostris darwini</name>
    <dbReference type="NCBI Taxonomy" id="1538125"/>
    <lineage>
        <taxon>Eukaryota</taxon>
        <taxon>Metazoa</taxon>
        <taxon>Ecdysozoa</taxon>
        <taxon>Arthropoda</taxon>
        <taxon>Chelicerata</taxon>
        <taxon>Arachnida</taxon>
        <taxon>Araneae</taxon>
        <taxon>Araneomorphae</taxon>
        <taxon>Entelegynae</taxon>
        <taxon>Araneoidea</taxon>
        <taxon>Araneidae</taxon>
        <taxon>Caerostris</taxon>
    </lineage>
</organism>
<sequence>MSHGLNSQVEVQVLTYPTKTHVEIKNSSEHFCRSSRTKQSKKLPAFFSLSFFPRPLSARSTEKLICFKKTYRLQHSRQYLVRPSENDFYVGRRKIFCSRKNAPTQVLSRKGMGEGAAGIRMDDKNIES</sequence>